<dbReference type="AlphaFoldDB" id="A0A9P7F6N4"/>
<dbReference type="RefSeq" id="XP_041292757.1">
    <property type="nucleotide sequence ID" value="XM_041441515.1"/>
</dbReference>
<evidence type="ECO:0000256" key="1">
    <source>
        <dbReference type="SAM" id="MobiDB-lite"/>
    </source>
</evidence>
<feature type="region of interest" description="Disordered" evidence="1">
    <location>
        <begin position="436"/>
        <end position="459"/>
    </location>
</feature>
<name>A0A9P7F6N4_9AGAM</name>
<accession>A0A9P7F6N4</accession>
<evidence type="ECO:0000313" key="3">
    <source>
        <dbReference type="Proteomes" id="UP000823399"/>
    </source>
</evidence>
<feature type="compositionally biased region" description="Polar residues" evidence="1">
    <location>
        <begin position="436"/>
        <end position="445"/>
    </location>
</feature>
<sequence length="574" mass="63381">MPPARQRVRHSARLQANSRARLKAMEVPPRLPASSRRGKGRAQGSNPKIIVHWTRPSDLHHTDTLVQHITTHSADARILFYKGKKSSATNNNNSEERACGKDKGEIYQALAKLIFEKDTEYLVLYAEEPKKSDLAVCHRVTTLKRSFKEQLDKFHQTGAGVTPLDENGAANLHKQVLLYFPWYDLLHPFLFSNPTCSAKIFTSQLGVDHAATFYVLVHPRGGGASPSARQHTSSPQPPPLQQPLPPPLQQSLPPPLQQSLPPLQHPLPPLQHSLPPSSWHSLPPLWHPGAGGNLIDDPDGDMDDDFYADDDDGVFHAPLGNALDALDGDFEMHDDDDISQEFNSSRCHFISLNSPPKVIGHKRQYAASPSPPRANANSFSLPRKAQTPAYHSCVAFGSASPGSLAPQLSRIMCSCSFPSATGSSSPYISSDYRVSPTASLSTKPQSAVSSKKKKKTSVADMEGHIGMLNGEIQSMRSDLSERRGSKNERYAMKMNYQSQKREYQWCRESHSQDVLLAATTHQREQEAKDKEILRLQAVTALQEKEAETWRLKIQYESMKICAAGGDVSGPSSSS</sequence>
<dbReference type="Proteomes" id="UP000823399">
    <property type="component" value="Unassembled WGS sequence"/>
</dbReference>
<dbReference type="OrthoDB" id="2693280at2759"/>
<feature type="region of interest" description="Disordered" evidence="1">
    <location>
        <begin position="24"/>
        <end position="45"/>
    </location>
</feature>
<proteinExistence type="predicted"/>
<gene>
    <name evidence="2" type="ORF">F5147DRAFT_773819</name>
</gene>
<evidence type="ECO:0000313" key="2">
    <source>
        <dbReference type="EMBL" id="KAG2108238.1"/>
    </source>
</evidence>
<feature type="region of interest" description="Disordered" evidence="1">
    <location>
        <begin position="222"/>
        <end position="274"/>
    </location>
</feature>
<comment type="caution">
    <text evidence="2">The sequence shown here is derived from an EMBL/GenBank/DDBJ whole genome shotgun (WGS) entry which is preliminary data.</text>
</comment>
<dbReference type="GeneID" id="64703774"/>
<dbReference type="EMBL" id="JABBWM010000028">
    <property type="protein sequence ID" value="KAG2108238.1"/>
    <property type="molecule type" value="Genomic_DNA"/>
</dbReference>
<feature type="compositionally biased region" description="Pro residues" evidence="1">
    <location>
        <begin position="235"/>
        <end position="256"/>
    </location>
</feature>
<protein>
    <submittedName>
        <fullName evidence="2">Uncharacterized protein</fullName>
    </submittedName>
</protein>
<keyword evidence="3" id="KW-1185">Reference proteome</keyword>
<organism evidence="2 3">
    <name type="scientific">Suillus discolor</name>
    <dbReference type="NCBI Taxonomy" id="1912936"/>
    <lineage>
        <taxon>Eukaryota</taxon>
        <taxon>Fungi</taxon>
        <taxon>Dikarya</taxon>
        <taxon>Basidiomycota</taxon>
        <taxon>Agaricomycotina</taxon>
        <taxon>Agaricomycetes</taxon>
        <taxon>Agaricomycetidae</taxon>
        <taxon>Boletales</taxon>
        <taxon>Suillineae</taxon>
        <taxon>Suillaceae</taxon>
        <taxon>Suillus</taxon>
    </lineage>
</organism>
<reference evidence="2" key="1">
    <citation type="journal article" date="2020" name="New Phytol.">
        <title>Comparative genomics reveals dynamic genome evolution in host specialist ectomycorrhizal fungi.</title>
        <authorList>
            <person name="Lofgren L.A."/>
            <person name="Nguyen N.H."/>
            <person name="Vilgalys R."/>
            <person name="Ruytinx J."/>
            <person name="Liao H.L."/>
            <person name="Branco S."/>
            <person name="Kuo A."/>
            <person name="LaButti K."/>
            <person name="Lipzen A."/>
            <person name="Andreopoulos W."/>
            <person name="Pangilinan J."/>
            <person name="Riley R."/>
            <person name="Hundley H."/>
            <person name="Na H."/>
            <person name="Barry K."/>
            <person name="Grigoriev I.V."/>
            <person name="Stajich J.E."/>
            <person name="Kennedy P.G."/>
        </authorList>
    </citation>
    <scope>NUCLEOTIDE SEQUENCE</scope>
    <source>
        <strain evidence="2">FC423</strain>
    </source>
</reference>